<keyword evidence="2" id="KW-1185">Reference proteome</keyword>
<dbReference type="AlphaFoldDB" id="A0A2S5A4B1"/>
<evidence type="ECO:0000313" key="1">
    <source>
        <dbReference type="EMBL" id="POY36953.1"/>
    </source>
</evidence>
<dbReference type="Proteomes" id="UP000236893">
    <property type="component" value="Unassembled WGS sequence"/>
</dbReference>
<accession>A0A2S5A4B1</accession>
<comment type="caution">
    <text evidence="1">The sequence shown here is derived from an EMBL/GenBank/DDBJ whole genome shotgun (WGS) entry which is preliminary data.</text>
</comment>
<dbReference type="EMBL" id="PQVF01000005">
    <property type="protein sequence ID" value="POY36953.1"/>
    <property type="molecule type" value="Genomic_DNA"/>
</dbReference>
<proteinExistence type="predicted"/>
<gene>
    <name evidence="1" type="ORF">C3K47_07770</name>
</gene>
<protein>
    <submittedName>
        <fullName evidence="1">Uncharacterized protein</fullName>
    </submittedName>
</protein>
<reference evidence="1 2" key="1">
    <citation type="submission" date="2018-01" db="EMBL/GenBank/DDBJ databases">
        <authorList>
            <person name="Gaut B.S."/>
            <person name="Morton B.R."/>
            <person name="Clegg M.T."/>
            <person name="Duvall M.R."/>
        </authorList>
    </citation>
    <scope>NUCLEOTIDE SEQUENCE [LARGE SCALE GENOMIC DNA]</scope>
    <source>
        <strain evidence="1 2">HR-AV</strain>
    </source>
</reference>
<organism evidence="1 2">
    <name type="scientific">Solitalea longa</name>
    <dbReference type="NCBI Taxonomy" id="2079460"/>
    <lineage>
        <taxon>Bacteria</taxon>
        <taxon>Pseudomonadati</taxon>
        <taxon>Bacteroidota</taxon>
        <taxon>Sphingobacteriia</taxon>
        <taxon>Sphingobacteriales</taxon>
        <taxon>Sphingobacteriaceae</taxon>
        <taxon>Solitalea</taxon>
    </lineage>
</organism>
<sequence>MISKMGRYKLLSSLFSGKLETFAANKTPCSIIYNDEDNRQKHAMGLIVDLFERDNKEFVKLDNGVEIALGSIVNVDGISAVNFDNYC</sequence>
<name>A0A2S5A4B1_9SPHI</name>
<evidence type="ECO:0000313" key="2">
    <source>
        <dbReference type="Proteomes" id="UP000236893"/>
    </source>
</evidence>